<proteinExistence type="predicted"/>
<dbReference type="Pfam" id="PF11672">
    <property type="entry name" value="DUF3268"/>
    <property type="match status" value="1"/>
</dbReference>
<dbReference type="Proteomes" id="UP000595466">
    <property type="component" value="Chromosome"/>
</dbReference>
<dbReference type="EMBL" id="CP066817">
    <property type="protein sequence ID" value="QQM60588.1"/>
    <property type="molecule type" value="Genomic_DNA"/>
</dbReference>
<reference evidence="1 2" key="1">
    <citation type="submission" date="2020-12" db="EMBL/GenBank/DDBJ databases">
        <title>Whole genome sequencing of Lactobacillus plantarum PC518.</title>
        <authorList>
            <person name="Guo Q."/>
        </authorList>
    </citation>
    <scope>NUCLEOTIDE SEQUENCE [LARGE SCALE GENOMIC DNA]</scope>
    <source>
        <strain evidence="1 2">PC518</strain>
    </source>
</reference>
<name>A0AAX1K7C3_LACPN</name>
<sequence length="139" mass="15792">MGLKSLTKEPMPWDESPCPYCGGRVINVSNAVIYNGHTFGNGRCYLCVNCRASCGVHGNPATRRPLGVLATPEMKFFKQSCHKKFDPVWRNNKLSRDQCYKQLAKLMGICPKCCHFGWFNQPDLELANAILSDESWYKR</sequence>
<evidence type="ECO:0000313" key="1">
    <source>
        <dbReference type="EMBL" id="QQM60588.1"/>
    </source>
</evidence>
<dbReference type="InterPro" id="IPR021686">
    <property type="entry name" value="DUF3268"/>
</dbReference>
<evidence type="ECO:0000313" key="2">
    <source>
        <dbReference type="Proteomes" id="UP000595466"/>
    </source>
</evidence>
<organism evidence="1 2">
    <name type="scientific">Lactiplantibacillus plantarum</name>
    <name type="common">Lactobacillus plantarum</name>
    <dbReference type="NCBI Taxonomy" id="1590"/>
    <lineage>
        <taxon>Bacteria</taxon>
        <taxon>Bacillati</taxon>
        <taxon>Bacillota</taxon>
        <taxon>Bacilli</taxon>
        <taxon>Lactobacillales</taxon>
        <taxon>Lactobacillaceae</taxon>
        <taxon>Lactiplantibacillus</taxon>
    </lineage>
</organism>
<protein>
    <submittedName>
        <fullName evidence="1">Uncharacterized protein</fullName>
    </submittedName>
</protein>
<accession>A0AAX1K7C3</accession>
<gene>
    <name evidence="1" type="ORF">JH395_12780</name>
</gene>
<dbReference type="AlphaFoldDB" id="A0AAX1K7C3"/>